<accession>A0A2S4VIT9</accession>
<keyword evidence="4" id="KW-0479">Metal-binding</keyword>
<dbReference type="GO" id="GO:0016810">
    <property type="term" value="F:hydrolase activity, acting on carbon-nitrogen (but not peptide) bonds"/>
    <property type="evidence" value="ECO:0007669"/>
    <property type="project" value="InterPro"/>
</dbReference>
<feature type="domain" description="NodB homology" evidence="10">
    <location>
        <begin position="581"/>
        <end position="775"/>
    </location>
</feature>
<keyword evidence="6" id="KW-0378">Hydrolase</keyword>
<keyword evidence="7" id="KW-0119">Carbohydrate metabolism</keyword>
<evidence type="ECO:0000256" key="2">
    <source>
        <dbReference type="ARBA" id="ARBA00004609"/>
    </source>
</evidence>
<feature type="compositionally biased region" description="Polar residues" evidence="9">
    <location>
        <begin position="69"/>
        <end position="80"/>
    </location>
</feature>
<dbReference type="SUPFAM" id="SSF88713">
    <property type="entry name" value="Glycoside hydrolase/deacetylase"/>
    <property type="match status" value="2"/>
</dbReference>
<keyword evidence="3" id="KW-0472">Membrane</keyword>
<protein>
    <recommendedName>
        <fullName evidence="10">NodB homology domain-containing protein</fullName>
    </recommendedName>
</protein>
<reference evidence="12" key="3">
    <citation type="journal article" date="2018" name="Mol. Plant Microbe Interact.">
        <title>Genome sequence resources for the wheat stripe rust pathogen (Puccinia striiformis f. sp. tritici) and the barley stripe rust pathogen (Puccinia striiformis f. sp. hordei).</title>
        <authorList>
            <person name="Xia C."/>
            <person name="Wang M."/>
            <person name="Yin C."/>
            <person name="Cornejo O.E."/>
            <person name="Hulbert S.H."/>
            <person name="Chen X."/>
        </authorList>
    </citation>
    <scope>NUCLEOTIDE SEQUENCE [LARGE SCALE GENOMIC DNA]</scope>
    <source>
        <strain evidence="12">93TX-2</strain>
    </source>
</reference>
<comment type="cofactor">
    <cofactor evidence="1">
        <name>Co(2+)</name>
        <dbReference type="ChEBI" id="CHEBI:48828"/>
    </cofactor>
</comment>
<dbReference type="PANTHER" id="PTHR46471:SF2">
    <property type="entry name" value="CHITIN DEACETYLASE-RELATED"/>
    <property type="match status" value="1"/>
</dbReference>
<proteinExistence type="predicted"/>
<dbReference type="Pfam" id="PF01522">
    <property type="entry name" value="Polysacc_deac_1"/>
    <property type="match status" value="2"/>
</dbReference>
<dbReference type="GO" id="GO:0046872">
    <property type="term" value="F:metal ion binding"/>
    <property type="evidence" value="ECO:0007669"/>
    <property type="project" value="UniProtKB-KW"/>
</dbReference>
<evidence type="ECO:0000256" key="1">
    <source>
        <dbReference type="ARBA" id="ARBA00001941"/>
    </source>
</evidence>
<evidence type="ECO:0000256" key="3">
    <source>
        <dbReference type="ARBA" id="ARBA00022622"/>
    </source>
</evidence>
<feature type="domain" description="NodB homology" evidence="10">
    <location>
        <begin position="98"/>
        <end position="280"/>
    </location>
</feature>
<comment type="caution">
    <text evidence="11">The sequence shown here is derived from an EMBL/GenBank/DDBJ whole genome shotgun (WGS) entry which is preliminary data.</text>
</comment>
<keyword evidence="12" id="KW-1185">Reference proteome</keyword>
<comment type="subcellular location">
    <subcellularLocation>
        <location evidence="2">Cell membrane</location>
        <topology evidence="2">Lipid-anchor</topology>
        <topology evidence="2">GPI-anchor</topology>
    </subcellularLocation>
</comment>
<dbReference type="InterPro" id="IPR011330">
    <property type="entry name" value="Glyco_hydro/deAcase_b/a-brl"/>
</dbReference>
<evidence type="ECO:0000259" key="10">
    <source>
        <dbReference type="PROSITE" id="PS51677"/>
    </source>
</evidence>
<keyword evidence="3" id="KW-0336">GPI-anchor</keyword>
<dbReference type="CDD" id="cd10951">
    <property type="entry name" value="CE4_ClCDA_like"/>
    <property type="match status" value="1"/>
</dbReference>
<dbReference type="Proteomes" id="UP000238274">
    <property type="component" value="Unassembled WGS sequence"/>
</dbReference>
<dbReference type="AlphaFoldDB" id="A0A2S4VIT9"/>
<gene>
    <name evidence="11" type="ORF">PSHT_09153</name>
</gene>
<evidence type="ECO:0000256" key="6">
    <source>
        <dbReference type="ARBA" id="ARBA00022801"/>
    </source>
</evidence>
<evidence type="ECO:0000313" key="11">
    <source>
        <dbReference type="EMBL" id="POW09399.1"/>
    </source>
</evidence>
<reference evidence="11 12" key="1">
    <citation type="submission" date="2017-12" db="EMBL/GenBank/DDBJ databases">
        <title>Gene loss provides genomic basis for host adaptation in cereal stripe rust fungi.</title>
        <authorList>
            <person name="Xia C."/>
        </authorList>
    </citation>
    <scope>NUCLEOTIDE SEQUENCE [LARGE SCALE GENOMIC DNA]</scope>
    <source>
        <strain evidence="11 12">93TX-2</strain>
    </source>
</reference>
<sequence>MLFTDDTKMPTRDSLAKVNFRILLSLIFLPAFILSNEVVTIPSPNSHQPQKNQEQRQKASNKTNDDPNPATNHTRATGSHATHANSAFKVYDTCSLSKTFSLTFDDGPTEFSAKLDKTLENANLRGTFFINGNNFDCVYDRSDLLVERFKKGHLIGSHTWSHVHLTQGTRKQIIHQIELIERAMIKILGVKPLLFRPPYGEYDDVVIQVLKERGYKGLVLWSEDSQDSLEAPPSPAQMIQTYQTYPEKTIVLSHETHQFMIDEVVPGVIPKLKAKGFKLIPVSRPFRVETSHSSSTLTFYLLYMTTNSAGRRLLKLGTTPNDWYEVVSMPGSRDDSWTCDGTPAPASGEHMGRPLAPIRFAIIGRGDTAWGRRRRPRRRVDAGCEGGYRHQRRDTRDTPSAMQGFSDLQMSNCPVHPNLQLMLPTAHWIVYSTRFMYDEAFRGFIKAGSCLLPETKSPPLAQKPSQAYRALRQQEFIDYSPTSPIIRRHRRSRRMSLSCEIRLSQWATTVFTLALLAVLIDSTLIQPRRSPAFVLSNTDEGSNNDQVIGANVNFNQSLHKRNLTARDGSAVPVYTTCSTPGSFSLTFDDGPSEFSANLDATLDASNAKASFFINGNNIGCIYDYAGLLVDRFNKGHLIASHTWSHVHCNQGNYQQLSYQLELIENASFLLSRRSFFFAMIKILGVKPLYFRPPYGEYNDLVLQVLHDRGYKGLIMWSQDTADSLDAPASSSGIIESYRSYPEQTNVLNHETKSLTVNEVIPSIIPILQGKGFSLQTSPSCLNLGTNPSDWYVSVQQPGTRDDSWTCNGTPGPESFT</sequence>
<dbReference type="GO" id="GO:0098552">
    <property type="term" value="C:side of membrane"/>
    <property type="evidence" value="ECO:0007669"/>
    <property type="project" value="UniProtKB-KW"/>
</dbReference>
<dbReference type="VEuPathDB" id="FungiDB:PSHT_09153"/>
<dbReference type="GO" id="GO:0005975">
    <property type="term" value="P:carbohydrate metabolic process"/>
    <property type="evidence" value="ECO:0007669"/>
    <property type="project" value="InterPro"/>
</dbReference>
<name>A0A2S4VIT9_9BASI</name>
<evidence type="ECO:0000256" key="8">
    <source>
        <dbReference type="ARBA" id="ARBA00023288"/>
    </source>
</evidence>
<dbReference type="Gene3D" id="3.20.20.370">
    <property type="entry name" value="Glycoside hydrolase/deacetylase"/>
    <property type="match status" value="2"/>
</dbReference>
<dbReference type="PROSITE" id="PS51677">
    <property type="entry name" value="NODB"/>
    <property type="match status" value="2"/>
</dbReference>
<dbReference type="PANTHER" id="PTHR46471">
    <property type="entry name" value="CHITIN DEACETYLASE"/>
    <property type="match status" value="1"/>
</dbReference>
<keyword evidence="8" id="KW-0449">Lipoprotein</keyword>
<reference evidence="12" key="2">
    <citation type="journal article" date="2018" name="BMC Genomics">
        <title>Genomic insights into host adaptation between the wheat stripe rust pathogen (Puccinia striiformis f. sp. tritici) and the barley stripe rust pathogen (Puccinia striiformis f. sp. hordei).</title>
        <authorList>
            <person name="Xia C."/>
            <person name="Wang M."/>
            <person name="Yin C."/>
            <person name="Cornejo O.E."/>
            <person name="Hulbert S.H."/>
            <person name="Chen X."/>
        </authorList>
    </citation>
    <scope>NUCLEOTIDE SEQUENCE [LARGE SCALE GENOMIC DNA]</scope>
    <source>
        <strain evidence="12">93TX-2</strain>
    </source>
</reference>
<evidence type="ECO:0000256" key="4">
    <source>
        <dbReference type="ARBA" id="ARBA00022723"/>
    </source>
</evidence>
<feature type="region of interest" description="Disordered" evidence="9">
    <location>
        <begin position="797"/>
        <end position="816"/>
    </location>
</feature>
<feature type="region of interest" description="Disordered" evidence="9">
    <location>
        <begin position="42"/>
        <end position="80"/>
    </location>
</feature>
<feature type="compositionally biased region" description="Polar residues" evidence="9">
    <location>
        <begin position="42"/>
        <end position="62"/>
    </location>
</feature>
<dbReference type="OrthoDB" id="2125469at2759"/>
<keyword evidence="5" id="KW-0732">Signal</keyword>
<dbReference type="VEuPathDB" id="FungiDB:PSTT_00883"/>
<keyword evidence="3" id="KW-0325">Glycoprotein</keyword>
<dbReference type="InterPro" id="IPR002509">
    <property type="entry name" value="NODB_dom"/>
</dbReference>
<evidence type="ECO:0000256" key="7">
    <source>
        <dbReference type="ARBA" id="ARBA00023277"/>
    </source>
</evidence>
<evidence type="ECO:0000313" key="12">
    <source>
        <dbReference type="Proteomes" id="UP000238274"/>
    </source>
</evidence>
<organism evidence="11 12">
    <name type="scientific">Puccinia striiformis</name>
    <dbReference type="NCBI Taxonomy" id="27350"/>
    <lineage>
        <taxon>Eukaryota</taxon>
        <taxon>Fungi</taxon>
        <taxon>Dikarya</taxon>
        <taxon>Basidiomycota</taxon>
        <taxon>Pucciniomycotina</taxon>
        <taxon>Pucciniomycetes</taxon>
        <taxon>Pucciniales</taxon>
        <taxon>Pucciniaceae</taxon>
        <taxon>Puccinia</taxon>
    </lineage>
</organism>
<dbReference type="VEuPathDB" id="FungiDB:PSTT_00884"/>
<dbReference type="GO" id="GO:0005886">
    <property type="term" value="C:plasma membrane"/>
    <property type="evidence" value="ECO:0007669"/>
    <property type="project" value="UniProtKB-SubCell"/>
</dbReference>
<dbReference type="EMBL" id="PKSM01000128">
    <property type="protein sequence ID" value="POW09399.1"/>
    <property type="molecule type" value="Genomic_DNA"/>
</dbReference>
<evidence type="ECO:0000256" key="9">
    <source>
        <dbReference type="SAM" id="MobiDB-lite"/>
    </source>
</evidence>
<feature type="compositionally biased region" description="Polar residues" evidence="9">
    <location>
        <begin position="797"/>
        <end position="808"/>
    </location>
</feature>
<evidence type="ECO:0000256" key="5">
    <source>
        <dbReference type="ARBA" id="ARBA00022729"/>
    </source>
</evidence>